<dbReference type="OrthoDB" id="10424611at2759"/>
<keyword evidence="2" id="KW-1185">Reference proteome</keyword>
<reference evidence="1" key="2">
    <citation type="submission" date="2025-09" db="UniProtKB">
        <authorList>
            <consortium name="Ensembl"/>
        </authorList>
    </citation>
    <scope>IDENTIFICATION</scope>
</reference>
<evidence type="ECO:0000313" key="2">
    <source>
        <dbReference type="Proteomes" id="UP000694559"/>
    </source>
</evidence>
<sequence length="70" mass="8030">MIHELLLELRGYPGGLFLDGSLQVSPELPPFLHLSEATLLARICYPGMLYVCLHEFIEQFREKQSWLGNV</sequence>
<reference evidence="1" key="1">
    <citation type="submission" date="2025-08" db="UniProtKB">
        <authorList>
            <consortium name="Ensembl"/>
        </authorList>
    </citation>
    <scope>IDENTIFICATION</scope>
</reference>
<dbReference type="Proteomes" id="UP000694559">
    <property type="component" value="Unplaced"/>
</dbReference>
<dbReference type="Ensembl" id="ENSNNAT00000022918.1">
    <property type="protein sequence ID" value="ENSNNAP00000021863.1"/>
    <property type="gene ID" value="ENSNNAG00000014442.1"/>
</dbReference>
<dbReference type="OMA" id="LARICYP"/>
<organism evidence="1 2">
    <name type="scientific">Naja naja</name>
    <name type="common">Indian cobra</name>
    <dbReference type="NCBI Taxonomy" id="35670"/>
    <lineage>
        <taxon>Eukaryota</taxon>
        <taxon>Metazoa</taxon>
        <taxon>Chordata</taxon>
        <taxon>Craniata</taxon>
        <taxon>Vertebrata</taxon>
        <taxon>Euteleostomi</taxon>
        <taxon>Lepidosauria</taxon>
        <taxon>Squamata</taxon>
        <taxon>Bifurcata</taxon>
        <taxon>Unidentata</taxon>
        <taxon>Episquamata</taxon>
        <taxon>Toxicofera</taxon>
        <taxon>Serpentes</taxon>
        <taxon>Colubroidea</taxon>
        <taxon>Elapidae</taxon>
        <taxon>Elapinae</taxon>
        <taxon>Naja</taxon>
    </lineage>
</organism>
<name>A0A8C6XYT1_NAJNA</name>
<accession>A0A8C6XYT1</accession>
<dbReference type="AlphaFoldDB" id="A0A8C6XYT1"/>
<dbReference type="GeneTree" id="ENSGT01150000287393"/>
<proteinExistence type="predicted"/>
<evidence type="ECO:0000313" key="1">
    <source>
        <dbReference type="Ensembl" id="ENSNNAP00000021863.1"/>
    </source>
</evidence>
<protein>
    <submittedName>
        <fullName evidence="1">Uncharacterized protein</fullName>
    </submittedName>
</protein>